<gene>
    <name evidence="1" type="ORF">T265_12923</name>
</gene>
<accession>A0A074ZXC3</accession>
<name>A0A074ZXC3_OPIVI</name>
<keyword evidence="2" id="KW-1185">Reference proteome</keyword>
<evidence type="ECO:0000313" key="1">
    <source>
        <dbReference type="EMBL" id="KER31726.1"/>
    </source>
</evidence>
<reference evidence="1 2" key="1">
    <citation type="submission" date="2013-11" db="EMBL/GenBank/DDBJ databases">
        <title>Opisthorchis viverrini - life in the bile duct.</title>
        <authorList>
            <person name="Young N.D."/>
            <person name="Nagarajan N."/>
            <person name="Lin S.J."/>
            <person name="Korhonen P.K."/>
            <person name="Jex A.R."/>
            <person name="Hall R.S."/>
            <person name="Safavi-Hemami H."/>
            <person name="Kaewkong W."/>
            <person name="Bertrand D."/>
            <person name="Gao S."/>
            <person name="Seet Q."/>
            <person name="Wongkham S."/>
            <person name="Teh B.T."/>
            <person name="Wongkham C."/>
            <person name="Intapan P.M."/>
            <person name="Maleewong W."/>
            <person name="Yang X."/>
            <person name="Hu M."/>
            <person name="Wang Z."/>
            <person name="Hofmann A."/>
            <person name="Sternberg P.W."/>
            <person name="Tan P."/>
            <person name="Wang J."/>
            <person name="Gasser R.B."/>
        </authorList>
    </citation>
    <scope>NUCLEOTIDE SEQUENCE [LARGE SCALE GENOMIC DNA]</scope>
</reference>
<dbReference type="AlphaFoldDB" id="A0A074ZXC3"/>
<dbReference type="EMBL" id="KL596642">
    <property type="protein sequence ID" value="KER31726.1"/>
    <property type="molecule type" value="Genomic_DNA"/>
</dbReference>
<protein>
    <submittedName>
        <fullName evidence="1">Uncharacterized protein</fullName>
    </submittedName>
</protein>
<dbReference type="Proteomes" id="UP000054324">
    <property type="component" value="Unassembled WGS sequence"/>
</dbReference>
<evidence type="ECO:0000313" key="2">
    <source>
        <dbReference type="Proteomes" id="UP000054324"/>
    </source>
</evidence>
<dbReference type="RefSeq" id="XP_009164555.1">
    <property type="nucleotide sequence ID" value="XM_009166291.1"/>
</dbReference>
<organism evidence="1 2">
    <name type="scientific">Opisthorchis viverrini</name>
    <name type="common">Southeast Asian liver fluke</name>
    <dbReference type="NCBI Taxonomy" id="6198"/>
    <lineage>
        <taxon>Eukaryota</taxon>
        <taxon>Metazoa</taxon>
        <taxon>Spiralia</taxon>
        <taxon>Lophotrochozoa</taxon>
        <taxon>Platyhelminthes</taxon>
        <taxon>Trematoda</taxon>
        <taxon>Digenea</taxon>
        <taxon>Opisthorchiida</taxon>
        <taxon>Opisthorchiata</taxon>
        <taxon>Opisthorchiidae</taxon>
        <taxon>Opisthorchis</taxon>
    </lineage>
</organism>
<sequence>MNSRTGTIEWIGCADYPDGLMANGEHRDEERVIILRVIVLRGGLEVHSYCPLRYECEISKTFPPSN</sequence>
<dbReference type="KEGG" id="ovi:T265_12923"/>
<dbReference type="GeneID" id="20327091"/>
<proteinExistence type="predicted"/>
<dbReference type="CTD" id="20327091"/>
<feature type="non-terminal residue" evidence="1">
    <location>
        <position position="66"/>
    </location>
</feature>